<evidence type="ECO:0000313" key="1">
    <source>
        <dbReference type="EMBL" id="GFT53828.1"/>
    </source>
</evidence>
<protein>
    <submittedName>
        <fullName evidence="1">Uncharacterized protein</fullName>
    </submittedName>
</protein>
<dbReference type="AlphaFoldDB" id="A0A8X6TWD3"/>
<gene>
    <name evidence="1" type="ORF">NPIL_578391</name>
</gene>
<sequence length="125" mass="13847">MKVSKSSVLKDDVRCLCSMVSDVKKMEYQPIGEVSSREKLAERIEGDSSDGRSDPHVLLGASFRSSNRFTRWGSYVLTDDGSIPSKSEQVVKVTVWGLSAVDCLPSFLKIFRKGYAVIEGSLRHS</sequence>
<accession>A0A8X6TWD3</accession>
<evidence type="ECO:0000313" key="2">
    <source>
        <dbReference type="Proteomes" id="UP000887013"/>
    </source>
</evidence>
<name>A0A8X6TWD3_NEPPI</name>
<comment type="caution">
    <text evidence="1">The sequence shown here is derived from an EMBL/GenBank/DDBJ whole genome shotgun (WGS) entry which is preliminary data.</text>
</comment>
<dbReference type="EMBL" id="BMAW01017409">
    <property type="protein sequence ID" value="GFT53828.1"/>
    <property type="molecule type" value="Genomic_DNA"/>
</dbReference>
<reference evidence="1" key="1">
    <citation type="submission" date="2020-08" db="EMBL/GenBank/DDBJ databases">
        <title>Multicomponent nature underlies the extraordinary mechanical properties of spider dragline silk.</title>
        <authorList>
            <person name="Kono N."/>
            <person name="Nakamura H."/>
            <person name="Mori M."/>
            <person name="Yoshida Y."/>
            <person name="Ohtoshi R."/>
            <person name="Malay A.D."/>
            <person name="Moran D.A.P."/>
            <person name="Tomita M."/>
            <person name="Numata K."/>
            <person name="Arakawa K."/>
        </authorList>
    </citation>
    <scope>NUCLEOTIDE SEQUENCE</scope>
</reference>
<keyword evidence="2" id="KW-1185">Reference proteome</keyword>
<dbReference type="OrthoDB" id="10386963at2759"/>
<organism evidence="1 2">
    <name type="scientific">Nephila pilipes</name>
    <name type="common">Giant wood spider</name>
    <name type="synonym">Nephila maculata</name>
    <dbReference type="NCBI Taxonomy" id="299642"/>
    <lineage>
        <taxon>Eukaryota</taxon>
        <taxon>Metazoa</taxon>
        <taxon>Ecdysozoa</taxon>
        <taxon>Arthropoda</taxon>
        <taxon>Chelicerata</taxon>
        <taxon>Arachnida</taxon>
        <taxon>Araneae</taxon>
        <taxon>Araneomorphae</taxon>
        <taxon>Entelegynae</taxon>
        <taxon>Araneoidea</taxon>
        <taxon>Nephilidae</taxon>
        <taxon>Nephila</taxon>
    </lineage>
</organism>
<dbReference type="Proteomes" id="UP000887013">
    <property type="component" value="Unassembled WGS sequence"/>
</dbReference>
<proteinExistence type="predicted"/>